<dbReference type="PANTHER" id="PTHR42852">
    <property type="entry name" value="THIOL:DISULFIDE INTERCHANGE PROTEIN DSBE"/>
    <property type="match status" value="1"/>
</dbReference>
<comment type="caution">
    <text evidence="7">The sequence shown here is derived from an EMBL/GenBank/DDBJ whole genome shotgun (WGS) entry which is preliminary data.</text>
</comment>
<dbReference type="EMBL" id="JAPDNS010000002">
    <property type="protein sequence ID" value="MCW3485896.1"/>
    <property type="molecule type" value="Genomic_DNA"/>
</dbReference>
<feature type="domain" description="Thioredoxin" evidence="6">
    <location>
        <begin position="306"/>
        <end position="481"/>
    </location>
</feature>
<accession>A0ABT3IPK2</accession>
<protein>
    <submittedName>
        <fullName evidence="7">TlpA family protein disulfide reductase</fullName>
    </submittedName>
</protein>
<keyword evidence="4" id="KW-0676">Redox-active center</keyword>
<dbReference type="Pfam" id="PF08534">
    <property type="entry name" value="Redoxin"/>
    <property type="match status" value="1"/>
</dbReference>
<keyword evidence="3" id="KW-1015">Disulfide bond</keyword>
<dbReference type="SUPFAM" id="SSF52833">
    <property type="entry name" value="Thioredoxin-like"/>
    <property type="match status" value="1"/>
</dbReference>
<evidence type="ECO:0000256" key="2">
    <source>
        <dbReference type="ARBA" id="ARBA00022748"/>
    </source>
</evidence>
<comment type="subcellular location">
    <subcellularLocation>
        <location evidence="1">Cell envelope</location>
    </subcellularLocation>
</comment>
<gene>
    <name evidence="7" type="ORF">OL497_18470</name>
</gene>
<feature type="signal peptide" evidence="5">
    <location>
        <begin position="1"/>
        <end position="21"/>
    </location>
</feature>
<evidence type="ECO:0000313" key="7">
    <source>
        <dbReference type="EMBL" id="MCW3485896.1"/>
    </source>
</evidence>
<name>A0ABT3IPK2_9BACT</name>
<dbReference type="PANTHER" id="PTHR42852:SF6">
    <property type="entry name" value="THIOL:DISULFIDE INTERCHANGE PROTEIN DSBE"/>
    <property type="match status" value="1"/>
</dbReference>
<organism evidence="7 8">
    <name type="scientific">Chitinophaga nivalis</name>
    <dbReference type="NCBI Taxonomy" id="2991709"/>
    <lineage>
        <taxon>Bacteria</taxon>
        <taxon>Pseudomonadati</taxon>
        <taxon>Bacteroidota</taxon>
        <taxon>Chitinophagia</taxon>
        <taxon>Chitinophagales</taxon>
        <taxon>Chitinophagaceae</taxon>
        <taxon>Chitinophaga</taxon>
    </lineage>
</organism>
<feature type="chain" id="PRO_5046940355" evidence="5">
    <location>
        <begin position="22"/>
        <end position="481"/>
    </location>
</feature>
<dbReference type="InterPro" id="IPR013740">
    <property type="entry name" value="Redoxin"/>
</dbReference>
<reference evidence="7 8" key="1">
    <citation type="submission" date="2022-10" db="EMBL/GenBank/DDBJ databases">
        <title>Chitinophaga nivalis PC15 sp. nov., isolated from Pyeongchang county, South Korea.</title>
        <authorList>
            <person name="Trinh H.N."/>
        </authorList>
    </citation>
    <scope>NUCLEOTIDE SEQUENCE [LARGE SCALE GENOMIC DNA]</scope>
    <source>
        <strain evidence="7 8">PC14</strain>
    </source>
</reference>
<sequence>MHCQKPIIICNLLLAALTVSGQQVTIEGVWKHTADPVIVAALPVDGKQFEGAANRILIDTLTGTFRQHFPLSQPGFITVTNAWNSRQFFASPGKVYTITGDSSLVMLKGDQQEGQELLQDLKLAEDTREDATLLNGIATAEGRVSKVKDMIRQKQKAVAQLHDSGKINDAFFKALHAAIQRYYIDLLSTNFYFEYRSKEDNVAGVKAFRTEYLPVWKKLYEDQAIFNNLLPATGYLSVLGRYSAYREIADSGRLIFTQKKGNYRMDDIDYFRKVLKGPALEYAWADFIVSGINMNLYESAWKNYYNQFRKTFPQSKLTPLLSGYIDKITAYEKAASNPNNGAEFLAGYDKMKQLKEVFAALKGKVSYIDLWATWCVPCRAELQYSLELHDTLHQLGVQSLYLSLDNEAADAKWKEMVKHLPLKGLNMRTSNELHQDINDNLPRYTGIPRYIILDKNGDVVVWDAKRPSDKLELITQLKQYL</sequence>
<keyword evidence="2" id="KW-0201">Cytochrome c-type biogenesis</keyword>
<evidence type="ECO:0000259" key="6">
    <source>
        <dbReference type="PROSITE" id="PS51352"/>
    </source>
</evidence>
<proteinExistence type="predicted"/>
<evidence type="ECO:0000256" key="3">
    <source>
        <dbReference type="ARBA" id="ARBA00023157"/>
    </source>
</evidence>
<keyword evidence="8" id="KW-1185">Reference proteome</keyword>
<dbReference type="InterPro" id="IPR013766">
    <property type="entry name" value="Thioredoxin_domain"/>
</dbReference>
<keyword evidence="5" id="KW-0732">Signal</keyword>
<dbReference type="RefSeq" id="WP_264732713.1">
    <property type="nucleotide sequence ID" value="NZ_JAPDNR010000001.1"/>
</dbReference>
<evidence type="ECO:0000256" key="1">
    <source>
        <dbReference type="ARBA" id="ARBA00004196"/>
    </source>
</evidence>
<evidence type="ECO:0000313" key="8">
    <source>
        <dbReference type="Proteomes" id="UP001207742"/>
    </source>
</evidence>
<dbReference type="PROSITE" id="PS51352">
    <property type="entry name" value="THIOREDOXIN_2"/>
    <property type="match status" value="1"/>
</dbReference>
<evidence type="ECO:0000256" key="5">
    <source>
        <dbReference type="SAM" id="SignalP"/>
    </source>
</evidence>
<dbReference type="CDD" id="cd02966">
    <property type="entry name" value="TlpA_like_family"/>
    <property type="match status" value="1"/>
</dbReference>
<dbReference type="Gene3D" id="3.40.30.10">
    <property type="entry name" value="Glutaredoxin"/>
    <property type="match status" value="1"/>
</dbReference>
<dbReference type="Proteomes" id="UP001207742">
    <property type="component" value="Unassembled WGS sequence"/>
</dbReference>
<dbReference type="InterPro" id="IPR050553">
    <property type="entry name" value="Thioredoxin_ResA/DsbE_sf"/>
</dbReference>
<evidence type="ECO:0000256" key="4">
    <source>
        <dbReference type="ARBA" id="ARBA00023284"/>
    </source>
</evidence>
<dbReference type="InterPro" id="IPR036249">
    <property type="entry name" value="Thioredoxin-like_sf"/>
</dbReference>